<protein>
    <submittedName>
        <fullName evidence="3">Uncharacterized protein</fullName>
    </submittedName>
</protein>
<evidence type="ECO:0000313" key="3">
    <source>
        <dbReference type="EMBL" id="TDP61357.1"/>
    </source>
</evidence>
<name>A0A4R6QEP8_9BURK</name>
<keyword evidence="2" id="KW-0812">Transmembrane</keyword>
<evidence type="ECO:0000313" key="4">
    <source>
        <dbReference type="Proteomes" id="UP000295361"/>
    </source>
</evidence>
<reference evidence="3 4" key="1">
    <citation type="submission" date="2019-03" db="EMBL/GenBank/DDBJ databases">
        <title>Genomic Encyclopedia of Type Strains, Phase IV (KMG-IV): sequencing the most valuable type-strain genomes for metagenomic binning, comparative biology and taxonomic classification.</title>
        <authorList>
            <person name="Goeker M."/>
        </authorList>
    </citation>
    <scope>NUCLEOTIDE SEQUENCE [LARGE SCALE GENOMIC DNA]</scope>
    <source>
        <strain evidence="3 4">DSM 16998</strain>
    </source>
</reference>
<dbReference type="InParanoid" id="A0A4R6QEP8"/>
<evidence type="ECO:0000256" key="1">
    <source>
        <dbReference type="SAM" id="MobiDB-lite"/>
    </source>
</evidence>
<proteinExistence type="predicted"/>
<dbReference type="EMBL" id="SNXS01000013">
    <property type="protein sequence ID" value="TDP61357.1"/>
    <property type="molecule type" value="Genomic_DNA"/>
</dbReference>
<feature type="region of interest" description="Disordered" evidence="1">
    <location>
        <begin position="1"/>
        <end position="22"/>
    </location>
</feature>
<gene>
    <name evidence="3" type="ORF">DES47_11340</name>
</gene>
<accession>A0A4R6QEP8</accession>
<keyword evidence="2" id="KW-0472">Membrane</keyword>
<sequence>MPIVSQATHAHHPVSLRGPSAQRPGAPALLVDLQVDDFVAALSAGLKGATWPRFGWPATLPFDQLASLGAPRALFQPIHRRFNLVLLDTCCALFGTPRLDPRKIESSGFVVRRWIGPNAHAGMPSAAELAHHAHWQAWQERDGEGLGWQGFNTAQQFDADPEPARRPQARTGNAVVDAALAARAPQAAAETTQQLYALAPEVCDHAQRTLLFGLVPCSEAQRLQRGAAVDYSAVHAPGADRDDFIAHLSPYLRRTAGARALPGAGGQFDASWLAEEDALAAEALDPNPGTDQLLRAQFTAFIRQLALEFGLGGEADGEALVPLLDELQLVTIVRSEFEVRFQAQGAGTFLLACARIVHDAAAPGVVIPDQLAAIPSGWIERFVDAALGVLEARSVEARTLEGRYDDDQSLFAIRAFVRVRGEPGCPTRLVWSEMTPLYAVAPWHASTGTPQARIALPSLNAASLKAMKPNVAFELPPELQNLLARNSPKAMLAGKAEKGSELGLGWICSFSIPIITICAFIVLNIVLHLLEIIFHWLPFVKICLPIPRKK</sequence>
<organism evidence="3 4">
    <name type="scientific">Roseateles toxinivorans</name>
    <dbReference type="NCBI Taxonomy" id="270368"/>
    <lineage>
        <taxon>Bacteria</taxon>
        <taxon>Pseudomonadati</taxon>
        <taxon>Pseudomonadota</taxon>
        <taxon>Betaproteobacteria</taxon>
        <taxon>Burkholderiales</taxon>
        <taxon>Sphaerotilaceae</taxon>
        <taxon>Roseateles</taxon>
    </lineage>
</organism>
<dbReference type="OrthoDB" id="136948at2"/>
<feature type="transmembrane region" description="Helical" evidence="2">
    <location>
        <begin position="504"/>
        <end position="527"/>
    </location>
</feature>
<keyword evidence="2" id="KW-1133">Transmembrane helix</keyword>
<evidence type="ECO:0000256" key="2">
    <source>
        <dbReference type="SAM" id="Phobius"/>
    </source>
</evidence>
<comment type="caution">
    <text evidence="3">The sequence shown here is derived from an EMBL/GenBank/DDBJ whole genome shotgun (WGS) entry which is preliminary data.</text>
</comment>
<keyword evidence="4" id="KW-1185">Reference proteome</keyword>
<dbReference type="AlphaFoldDB" id="A0A4R6QEP8"/>
<dbReference type="Proteomes" id="UP000295361">
    <property type="component" value="Unassembled WGS sequence"/>
</dbReference>
<dbReference type="RefSeq" id="WP_133703672.1">
    <property type="nucleotide sequence ID" value="NZ_SNXS01000013.1"/>
</dbReference>